<dbReference type="EMBL" id="SACM01000006">
    <property type="protein sequence ID" value="RVT82444.1"/>
    <property type="molecule type" value="Genomic_DNA"/>
</dbReference>
<evidence type="ECO:0008006" key="3">
    <source>
        <dbReference type="Google" id="ProtNLM"/>
    </source>
</evidence>
<dbReference type="AlphaFoldDB" id="A0A3S2U9W0"/>
<dbReference type="SUPFAM" id="SSF82185">
    <property type="entry name" value="Histone H3 K4-specific methyltransferase SET7/9 N-terminal domain"/>
    <property type="match status" value="1"/>
</dbReference>
<proteinExistence type="predicted"/>
<comment type="caution">
    <text evidence="1">The sequence shown here is derived from an EMBL/GenBank/DDBJ whole genome shotgun (WGS) entry which is preliminary data.</text>
</comment>
<accession>A0A3S2U9W0</accession>
<organism evidence="1 2">
    <name type="scientific">Inhella crocodyli</name>
    <dbReference type="NCBI Taxonomy" id="2499851"/>
    <lineage>
        <taxon>Bacteria</taxon>
        <taxon>Pseudomonadati</taxon>
        <taxon>Pseudomonadota</taxon>
        <taxon>Betaproteobacteria</taxon>
        <taxon>Burkholderiales</taxon>
        <taxon>Sphaerotilaceae</taxon>
        <taxon>Inhella</taxon>
    </lineage>
</organism>
<name>A0A3S2U9W0_9BURK</name>
<dbReference type="RefSeq" id="WP_127684252.1">
    <property type="nucleotide sequence ID" value="NZ_SACM01000006.1"/>
</dbReference>
<evidence type="ECO:0000313" key="2">
    <source>
        <dbReference type="Proteomes" id="UP000288587"/>
    </source>
</evidence>
<dbReference type="OrthoDB" id="9785122at2"/>
<gene>
    <name evidence="1" type="ORF">EOD73_17070</name>
</gene>
<sequence length="707" mass="78928">MFAKVYRLIFGYAGALTSVLLLQIPIYSANAQTKGAAWPNGLFEYEVNDSGKPSGNYNEWDRNGRFKISATFKDGTLNGPLKVINLENSFVTLEGELSAGKKVGRWIHRDLPAMGGRVIIQEFTDDGRPTGEWQLQNKSGGVSTQKLTDGTGSIEMWDKGRLLARYEFKDGLLDGEQLQLIDRPQNLAVASNYKKGKLNGAREYFVIKSAAGGVFTLHLFDAAQRTQPIVREQWLDGRRHGTWEVWIPGAGSRNRPAQSAIYENNKLVSVSAPTGYASESTERPMAYPSTRIPFETFVPSDDAEGYSVALIWFHRYEIATPGGEYRRIAIPDHSLYPDFLDLKESLVKPFRQAAPNLTTRSVDFGAYAKSSLIDIDKFHPLNPVSRELVPSYGSAWWIERATISNGQRTGISVSETLLSGRDEPKAAVQFTVNYKSGLMDGPLSFIDTREGEEGYGNAKNGVLHGPFTVRSIDLSQSGPKTSATRATIRYHNGELHGTSHKMRTSWDSRDSRTSVDTTEIAFNKGELVRYEVARSEKINGKEGQPRIRESQHFQALDLYSSPQHFYVYSYDLNRAENRLTHNEYVETLSFEKILKRDHLKQYDGPILGAAASSTAPPVLPGSPSFDAPAAYTGVKRTTVASGSERDILYITSLSNKRMMAVIRYRGAPEHPWQTIKVAVEAFQTKTFYEHATTLKQPEIKVDNLVFN</sequence>
<dbReference type="Proteomes" id="UP000288587">
    <property type="component" value="Unassembled WGS sequence"/>
</dbReference>
<keyword evidence="2" id="KW-1185">Reference proteome</keyword>
<reference evidence="1 2" key="1">
    <citation type="submission" date="2019-01" db="EMBL/GenBank/DDBJ databases">
        <authorList>
            <person name="Chen W.-M."/>
        </authorList>
    </citation>
    <scope>NUCLEOTIDE SEQUENCE [LARGE SCALE GENOMIC DNA]</scope>
    <source>
        <strain evidence="1 2">CCP-18</strain>
    </source>
</reference>
<evidence type="ECO:0000313" key="1">
    <source>
        <dbReference type="EMBL" id="RVT82444.1"/>
    </source>
</evidence>
<protein>
    <recommendedName>
        <fullName evidence="3">Toxin-antitoxin system YwqK family antitoxin</fullName>
    </recommendedName>
</protein>